<sequence length="264" mass="28960">MVVNKIAENVLGTIGTVCWSVQVIPQIWKSYRSKSTDGLSEWLIFMWGISGPIAGVYIIVQNLNVPLILQPHALAFLFVISWTQCLFYGRKWPLKRCIIYGVALLALMAGCEMGIIYAVKYSKRKGSTVPLKSLSIMNSVFNGLGFIPQYWEIYKRKEVTGISITFLLADICGGVFSILSLAFKQKFDVFASVSYAVIVVMDMAIVIAALVLNPMARRKRAARSSELVQVAEVPAVNVLTSGIGGSNPAEKSDLELGEKPIMAA</sequence>
<keyword evidence="2 5" id="KW-0812">Transmembrane</keyword>
<evidence type="ECO:0000256" key="5">
    <source>
        <dbReference type="SAM" id="Phobius"/>
    </source>
</evidence>
<evidence type="ECO:0000313" key="6">
    <source>
        <dbReference type="EMBL" id="KAF9780299.1"/>
    </source>
</evidence>
<evidence type="ECO:0000256" key="1">
    <source>
        <dbReference type="ARBA" id="ARBA00004141"/>
    </source>
</evidence>
<dbReference type="OrthoDB" id="407617at2759"/>
<dbReference type="InterPro" id="IPR006603">
    <property type="entry name" value="PQ-loop_rpt"/>
</dbReference>
<gene>
    <name evidence="6" type="ORF">BJ322DRAFT_330095</name>
</gene>
<comment type="subcellular location">
    <subcellularLocation>
        <location evidence="1">Membrane</location>
        <topology evidence="1">Multi-pass membrane protein</topology>
    </subcellularLocation>
</comment>
<reference evidence="6" key="1">
    <citation type="journal article" date="2020" name="Nat. Commun.">
        <title>Large-scale genome sequencing of mycorrhizal fungi provides insights into the early evolution of symbiotic traits.</title>
        <authorList>
            <person name="Miyauchi S."/>
            <person name="Kiss E."/>
            <person name="Kuo A."/>
            <person name="Drula E."/>
            <person name="Kohler A."/>
            <person name="Sanchez-Garcia M."/>
            <person name="Morin E."/>
            <person name="Andreopoulos B."/>
            <person name="Barry K.W."/>
            <person name="Bonito G."/>
            <person name="Buee M."/>
            <person name="Carver A."/>
            <person name="Chen C."/>
            <person name="Cichocki N."/>
            <person name="Clum A."/>
            <person name="Culley D."/>
            <person name="Crous P.W."/>
            <person name="Fauchery L."/>
            <person name="Girlanda M."/>
            <person name="Hayes R.D."/>
            <person name="Keri Z."/>
            <person name="LaButti K."/>
            <person name="Lipzen A."/>
            <person name="Lombard V."/>
            <person name="Magnuson J."/>
            <person name="Maillard F."/>
            <person name="Murat C."/>
            <person name="Nolan M."/>
            <person name="Ohm R.A."/>
            <person name="Pangilinan J."/>
            <person name="Pereira M.F."/>
            <person name="Perotto S."/>
            <person name="Peter M."/>
            <person name="Pfister S."/>
            <person name="Riley R."/>
            <person name="Sitrit Y."/>
            <person name="Stielow J.B."/>
            <person name="Szollosi G."/>
            <person name="Zifcakova L."/>
            <person name="Stursova M."/>
            <person name="Spatafora J.W."/>
            <person name="Tedersoo L."/>
            <person name="Vaario L.M."/>
            <person name="Yamada A."/>
            <person name="Yan M."/>
            <person name="Wang P."/>
            <person name="Xu J."/>
            <person name="Bruns T."/>
            <person name="Baldrian P."/>
            <person name="Vilgalys R."/>
            <person name="Dunand C."/>
            <person name="Henrissat B."/>
            <person name="Grigoriev I.V."/>
            <person name="Hibbett D."/>
            <person name="Nagy L.G."/>
            <person name="Martin F.M."/>
        </authorList>
    </citation>
    <scope>NUCLEOTIDE SEQUENCE</scope>
    <source>
        <strain evidence="6">UH-Tt-Lm1</strain>
    </source>
</reference>
<feature type="transmembrane region" description="Helical" evidence="5">
    <location>
        <begin position="72"/>
        <end position="90"/>
    </location>
</feature>
<keyword evidence="3 5" id="KW-1133">Transmembrane helix</keyword>
<evidence type="ECO:0000256" key="2">
    <source>
        <dbReference type="ARBA" id="ARBA00022692"/>
    </source>
</evidence>
<dbReference type="Gene3D" id="1.20.1280.290">
    <property type="match status" value="2"/>
</dbReference>
<keyword evidence="7" id="KW-1185">Reference proteome</keyword>
<proteinExistence type="predicted"/>
<dbReference type="Pfam" id="PF04193">
    <property type="entry name" value="PQ-loop"/>
    <property type="match status" value="2"/>
</dbReference>
<name>A0A9P6L2Y5_9AGAM</name>
<dbReference type="Proteomes" id="UP000736335">
    <property type="component" value="Unassembled WGS sequence"/>
</dbReference>
<dbReference type="PANTHER" id="PTHR16201">
    <property type="entry name" value="SEVEN TRANSMEMBRANE PROTEIN 1-RELATED"/>
    <property type="match status" value="1"/>
</dbReference>
<feature type="transmembrane region" description="Helical" evidence="5">
    <location>
        <begin position="42"/>
        <end position="60"/>
    </location>
</feature>
<evidence type="ECO:0000313" key="7">
    <source>
        <dbReference type="Proteomes" id="UP000736335"/>
    </source>
</evidence>
<accession>A0A9P6L2Y5</accession>
<feature type="transmembrane region" description="Helical" evidence="5">
    <location>
        <begin position="97"/>
        <end position="119"/>
    </location>
</feature>
<dbReference type="InterPro" id="IPR051415">
    <property type="entry name" value="LAAT-1"/>
</dbReference>
<dbReference type="AlphaFoldDB" id="A0A9P6L2Y5"/>
<feature type="transmembrane region" description="Helical" evidence="5">
    <location>
        <begin position="163"/>
        <end position="183"/>
    </location>
</feature>
<protein>
    <submittedName>
        <fullName evidence="6">PQ loop repeat-domain-containing protein</fullName>
    </submittedName>
</protein>
<keyword evidence="4 5" id="KW-0472">Membrane</keyword>
<evidence type="ECO:0000256" key="3">
    <source>
        <dbReference type="ARBA" id="ARBA00022989"/>
    </source>
</evidence>
<dbReference type="GO" id="GO:0016020">
    <property type="term" value="C:membrane"/>
    <property type="evidence" value="ECO:0007669"/>
    <property type="project" value="UniProtKB-SubCell"/>
</dbReference>
<organism evidence="6 7">
    <name type="scientific">Thelephora terrestris</name>
    <dbReference type="NCBI Taxonomy" id="56493"/>
    <lineage>
        <taxon>Eukaryota</taxon>
        <taxon>Fungi</taxon>
        <taxon>Dikarya</taxon>
        <taxon>Basidiomycota</taxon>
        <taxon>Agaricomycotina</taxon>
        <taxon>Agaricomycetes</taxon>
        <taxon>Thelephorales</taxon>
        <taxon>Thelephoraceae</taxon>
        <taxon>Thelephora</taxon>
    </lineage>
</organism>
<comment type="caution">
    <text evidence="6">The sequence shown here is derived from an EMBL/GenBank/DDBJ whole genome shotgun (WGS) entry which is preliminary data.</text>
</comment>
<dbReference type="PANTHER" id="PTHR16201:SF37">
    <property type="entry name" value="PQ-LOOP REPEAT-CONTAINING PROTEIN"/>
    <property type="match status" value="1"/>
</dbReference>
<evidence type="ECO:0000256" key="4">
    <source>
        <dbReference type="ARBA" id="ARBA00023136"/>
    </source>
</evidence>
<dbReference type="SMART" id="SM00679">
    <property type="entry name" value="CTNS"/>
    <property type="match status" value="2"/>
</dbReference>
<dbReference type="EMBL" id="WIUZ02000017">
    <property type="protein sequence ID" value="KAF9780299.1"/>
    <property type="molecule type" value="Genomic_DNA"/>
</dbReference>
<reference evidence="6" key="2">
    <citation type="submission" date="2020-11" db="EMBL/GenBank/DDBJ databases">
        <authorList>
            <consortium name="DOE Joint Genome Institute"/>
            <person name="Kuo A."/>
            <person name="Miyauchi S."/>
            <person name="Kiss E."/>
            <person name="Drula E."/>
            <person name="Kohler A."/>
            <person name="Sanchez-Garcia M."/>
            <person name="Andreopoulos B."/>
            <person name="Barry K.W."/>
            <person name="Bonito G."/>
            <person name="Buee M."/>
            <person name="Carver A."/>
            <person name="Chen C."/>
            <person name="Cichocki N."/>
            <person name="Clum A."/>
            <person name="Culley D."/>
            <person name="Crous P.W."/>
            <person name="Fauchery L."/>
            <person name="Girlanda M."/>
            <person name="Hayes R."/>
            <person name="Keri Z."/>
            <person name="Labutti K."/>
            <person name="Lipzen A."/>
            <person name="Lombard V."/>
            <person name="Magnuson J."/>
            <person name="Maillard F."/>
            <person name="Morin E."/>
            <person name="Murat C."/>
            <person name="Nolan M."/>
            <person name="Ohm R."/>
            <person name="Pangilinan J."/>
            <person name="Pereira M."/>
            <person name="Perotto S."/>
            <person name="Peter M."/>
            <person name="Riley R."/>
            <person name="Sitrit Y."/>
            <person name="Stielow B."/>
            <person name="Szollosi G."/>
            <person name="Zifcakova L."/>
            <person name="Stursova M."/>
            <person name="Spatafora J.W."/>
            <person name="Tedersoo L."/>
            <person name="Vaario L.-M."/>
            <person name="Yamada A."/>
            <person name="Yan M."/>
            <person name="Wang P."/>
            <person name="Xu J."/>
            <person name="Bruns T."/>
            <person name="Baldrian P."/>
            <person name="Vilgalys R."/>
            <person name="Henrissat B."/>
            <person name="Grigoriev I.V."/>
            <person name="Hibbett D."/>
            <person name="Nagy L.G."/>
            <person name="Martin F.M."/>
        </authorList>
    </citation>
    <scope>NUCLEOTIDE SEQUENCE</scope>
    <source>
        <strain evidence="6">UH-Tt-Lm1</strain>
    </source>
</reference>
<feature type="transmembrane region" description="Helical" evidence="5">
    <location>
        <begin position="189"/>
        <end position="212"/>
    </location>
</feature>